<keyword evidence="8" id="KW-1133">Transmembrane helix</keyword>
<dbReference type="PANTHER" id="PTHR43711:SF1">
    <property type="entry name" value="HISTIDINE KINASE 1"/>
    <property type="match status" value="1"/>
</dbReference>
<evidence type="ECO:0000256" key="5">
    <source>
        <dbReference type="ARBA" id="ARBA00022679"/>
    </source>
</evidence>
<comment type="caution">
    <text evidence="11">The sequence shown here is derived from an EMBL/GenBank/DDBJ whole genome shotgun (WGS) entry which is preliminary data.</text>
</comment>
<evidence type="ECO:0000256" key="1">
    <source>
        <dbReference type="ARBA" id="ARBA00000085"/>
    </source>
</evidence>
<evidence type="ECO:0000256" key="4">
    <source>
        <dbReference type="ARBA" id="ARBA00022553"/>
    </source>
</evidence>
<sequence length="377" mass="42206">MVLRIKLSDRILMIMALFASVFIIFSVFVFKGSVQQILILGAGVYIITFIATYVISWRFSSRIIKLTMGVEAMAAGDLTRKFVSRGNDEISQLKNSLNELVSRLHSGVAQDVTKHKELARAKTDFVALASHQLRTPLSIIKWYVDFLRTGDAGPVTEEQKKYLEQVYVSNERLIELVNALLDVSRIDVGTFSIEPEPTDIEQKADAALKKFMPAIESRGIAIDRRYDVLPIINLDPRLTKIVFENIFSNAVKYVPDKGTIRIEIKKTEADVLIKISDNGCGIPREQQPQVFTKLFRADNVRRIESIGTGLGLYIVKAIIEKSGGKIWFQSPSLEFLSSAEKKDEKSANVDGRGTTFFITIPLKGMKPRAGTKKLSSD</sequence>
<keyword evidence="7" id="KW-0902">Two-component regulatory system</keyword>
<dbReference type="AlphaFoldDB" id="A0A0G0JUD2"/>
<dbReference type="EC" id="2.7.13.3" evidence="3"/>
<dbReference type="PRINTS" id="PR00344">
    <property type="entry name" value="BCTRLSENSOR"/>
</dbReference>
<evidence type="ECO:0000256" key="8">
    <source>
        <dbReference type="SAM" id="Phobius"/>
    </source>
</evidence>
<evidence type="ECO:0000313" key="11">
    <source>
        <dbReference type="EMBL" id="KKQ70297.1"/>
    </source>
</evidence>
<dbReference type="CDD" id="cd00075">
    <property type="entry name" value="HATPase"/>
    <property type="match status" value="1"/>
</dbReference>
<keyword evidence="5" id="KW-0808">Transferase</keyword>
<keyword evidence="4" id="KW-0597">Phosphoprotein</keyword>
<dbReference type="SUPFAM" id="SSF158472">
    <property type="entry name" value="HAMP domain-like"/>
    <property type="match status" value="1"/>
</dbReference>
<gene>
    <name evidence="11" type="ORF">US91_C0005G0002</name>
</gene>
<evidence type="ECO:0000256" key="6">
    <source>
        <dbReference type="ARBA" id="ARBA00022777"/>
    </source>
</evidence>
<dbReference type="InterPro" id="IPR036097">
    <property type="entry name" value="HisK_dim/P_sf"/>
</dbReference>
<dbReference type="PROSITE" id="PS50109">
    <property type="entry name" value="HIS_KIN"/>
    <property type="match status" value="1"/>
</dbReference>
<feature type="domain" description="HAMP" evidence="10">
    <location>
        <begin position="57"/>
        <end position="109"/>
    </location>
</feature>
<protein>
    <recommendedName>
        <fullName evidence="3">histidine kinase</fullName>
        <ecNumber evidence="3">2.7.13.3</ecNumber>
    </recommendedName>
</protein>
<dbReference type="PANTHER" id="PTHR43711">
    <property type="entry name" value="TWO-COMPONENT HISTIDINE KINASE"/>
    <property type="match status" value="1"/>
</dbReference>
<keyword evidence="6 11" id="KW-0418">Kinase</keyword>
<evidence type="ECO:0000259" key="9">
    <source>
        <dbReference type="PROSITE" id="PS50109"/>
    </source>
</evidence>
<dbReference type="GO" id="GO:0016020">
    <property type="term" value="C:membrane"/>
    <property type="evidence" value="ECO:0007669"/>
    <property type="project" value="UniProtKB-SubCell"/>
</dbReference>
<evidence type="ECO:0000256" key="2">
    <source>
        <dbReference type="ARBA" id="ARBA00004370"/>
    </source>
</evidence>
<dbReference type="SUPFAM" id="SSF55874">
    <property type="entry name" value="ATPase domain of HSP90 chaperone/DNA topoisomerase II/histidine kinase"/>
    <property type="match status" value="1"/>
</dbReference>
<feature type="domain" description="Histidine kinase" evidence="9">
    <location>
        <begin position="128"/>
        <end position="364"/>
    </location>
</feature>
<dbReference type="CDD" id="cd00082">
    <property type="entry name" value="HisKA"/>
    <property type="match status" value="1"/>
</dbReference>
<dbReference type="InterPro" id="IPR003661">
    <property type="entry name" value="HisK_dim/P_dom"/>
</dbReference>
<dbReference type="InterPro" id="IPR003660">
    <property type="entry name" value="HAMP_dom"/>
</dbReference>
<name>A0A0G0JUD2_9BACT</name>
<dbReference type="Gene3D" id="3.30.565.10">
    <property type="entry name" value="Histidine kinase-like ATPase, C-terminal domain"/>
    <property type="match status" value="1"/>
</dbReference>
<evidence type="ECO:0000259" key="10">
    <source>
        <dbReference type="PROSITE" id="PS50885"/>
    </source>
</evidence>
<dbReference type="InterPro" id="IPR050736">
    <property type="entry name" value="Sensor_HK_Regulatory"/>
</dbReference>
<dbReference type="PROSITE" id="PS50885">
    <property type="entry name" value="HAMP"/>
    <property type="match status" value="1"/>
</dbReference>
<keyword evidence="8" id="KW-0472">Membrane</keyword>
<accession>A0A0G0JUD2</accession>
<dbReference type="GO" id="GO:0000155">
    <property type="term" value="F:phosphorelay sensor kinase activity"/>
    <property type="evidence" value="ECO:0007669"/>
    <property type="project" value="InterPro"/>
</dbReference>
<dbReference type="InterPro" id="IPR003594">
    <property type="entry name" value="HATPase_dom"/>
</dbReference>
<dbReference type="Pfam" id="PF02518">
    <property type="entry name" value="HATPase_c"/>
    <property type="match status" value="1"/>
</dbReference>
<keyword evidence="8" id="KW-0812">Transmembrane</keyword>
<dbReference type="SMART" id="SM00304">
    <property type="entry name" value="HAMP"/>
    <property type="match status" value="1"/>
</dbReference>
<evidence type="ECO:0000256" key="3">
    <source>
        <dbReference type="ARBA" id="ARBA00012438"/>
    </source>
</evidence>
<reference evidence="11" key="1">
    <citation type="journal article" date="2015" name="Nature">
        <title>rRNA introns, odd ribosomes, and small enigmatic genomes across a large radiation of phyla.</title>
        <authorList>
            <person name="Brown C.T."/>
            <person name="Hug L.A."/>
            <person name="Thomas B.C."/>
            <person name="Sharon I."/>
            <person name="Castelle C.J."/>
            <person name="Singh A."/>
            <person name="Wilkins M.J."/>
            <person name="Williams K.H."/>
            <person name="Banfield J.F."/>
        </authorList>
    </citation>
    <scope>NUCLEOTIDE SEQUENCE [LARGE SCALE GENOMIC DNA]</scope>
</reference>
<dbReference type="Gene3D" id="6.10.340.10">
    <property type="match status" value="1"/>
</dbReference>
<dbReference type="CDD" id="cd06225">
    <property type="entry name" value="HAMP"/>
    <property type="match status" value="1"/>
</dbReference>
<dbReference type="FunFam" id="3.30.565.10:FF:000006">
    <property type="entry name" value="Sensor histidine kinase WalK"/>
    <property type="match status" value="1"/>
</dbReference>
<dbReference type="Gene3D" id="1.10.287.130">
    <property type="match status" value="1"/>
</dbReference>
<feature type="transmembrane region" description="Helical" evidence="8">
    <location>
        <begin position="36"/>
        <end position="55"/>
    </location>
</feature>
<dbReference type="InterPro" id="IPR036890">
    <property type="entry name" value="HATPase_C_sf"/>
</dbReference>
<proteinExistence type="predicted"/>
<dbReference type="Pfam" id="PF00672">
    <property type="entry name" value="HAMP"/>
    <property type="match status" value="1"/>
</dbReference>
<feature type="transmembrane region" description="Helical" evidence="8">
    <location>
        <begin position="12"/>
        <end position="30"/>
    </location>
</feature>
<dbReference type="Pfam" id="PF00512">
    <property type="entry name" value="HisKA"/>
    <property type="match status" value="1"/>
</dbReference>
<evidence type="ECO:0000313" key="12">
    <source>
        <dbReference type="Proteomes" id="UP000034022"/>
    </source>
</evidence>
<dbReference type="Proteomes" id="UP000034022">
    <property type="component" value="Unassembled WGS sequence"/>
</dbReference>
<comment type="catalytic activity">
    <reaction evidence="1">
        <text>ATP + protein L-histidine = ADP + protein N-phospho-L-histidine.</text>
        <dbReference type="EC" id="2.7.13.3"/>
    </reaction>
</comment>
<dbReference type="InterPro" id="IPR005467">
    <property type="entry name" value="His_kinase_dom"/>
</dbReference>
<dbReference type="SMART" id="SM00388">
    <property type="entry name" value="HisKA"/>
    <property type="match status" value="1"/>
</dbReference>
<dbReference type="SUPFAM" id="SSF47384">
    <property type="entry name" value="Homodimeric domain of signal transducing histidine kinase"/>
    <property type="match status" value="1"/>
</dbReference>
<dbReference type="InterPro" id="IPR004358">
    <property type="entry name" value="Sig_transdc_His_kin-like_C"/>
</dbReference>
<dbReference type="EMBL" id="LBUU01000005">
    <property type="protein sequence ID" value="KKQ70297.1"/>
    <property type="molecule type" value="Genomic_DNA"/>
</dbReference>
<dbReference type="SMART" id="SM00387">
    <property type="entry name" value="HATPase_c"/>
    <property type="match status" value="1"/>
</dbReference>
<comment type="subcellular location">
    <subcellularLocation>
        <location evidence="2">Membrane</location>
    </subcellularLocation>
</comment>
<evidence type="ECO:0000256" key="7">
    <source>
        <dbReference type="ARBA" id="ARBA00023012"/>
    </source>
</evidence>
<organism evidence="11 12">
    <name type="scientific">Candidatus Falkowbacteria bacterium GW2011_GWE1_38_31</name>
    <dbReference type="NCBI Taxonomy" id="1618638"/>
    <lineage>
        <taxon>Bacteria</taxon>
        <taxon>Candidatus Falkowiibacteriota</taxon>
    </lineage>
</organism>